<feature type="non-terminal residue" evidence="3">
    <location>
        <position position="144"/>
    </location>
</feature>
<keyword evidence="2" id="KW-0812">Transmembrane</keyword>
<comment type="caution">
    <text evidence="3">The sequence shown here is derived from an EMBL/GenBank/DDBJ whole genome shotgun (WGS) entry which is preliminary data.</text>
</comment>
<accession>A0A699U6T9</accession>
<evidence type="ECO:0000256" key="2">
    <source>
        <dbReference type="SAM" id="Phobius"/>
    </source>
</evidence>
<reference evidence="3" key="1">
    <citation type="journal article" date="2019" name="Sci. Rep.">
        <title>Draft genome of Tanacetum cinerariifolium, the natural source of mosquito coil.</title>
        <authorList>
            <person name="Yamashiro T."/>
            <person name="Shiraishi A."/>
            <person name="Satake H."/>
            <person name="Nakayama K."/>
        </authorList>
    </citation>
    <scope>NUCLEOTIDE SEQUENCE</scope>
</reference>
<evidence type="ECO:0008006" key="4">
    <source>
        <dbReference type="Google" id="ProtNLM"/>
    </source>
</evidence>
<name>A0A699U6T9_TANCI</name>
<feature type="transmembrane region" description="Helical" evidence="2">
    <location>
        <begin position="99"/>
        <end position="120"/>
    </location>
</feature>
<keyword evidence="2" id="KW-0472">Membrane</keyword>
<evidence type="ECO:0000256" key="1">
    <source>
        <dbReference type="SAM" id="MobiDB-lite"/>
    </source>
</evidence>
<dbReference type="EMBL" id="BKCJ011308677">
    <property type="protein sequence ID" value="GFD18622.1"/>
    <property type="molecule type" value="Genomic_DNA"/>
</dbReference>
<feature type="region of interest" description="Disordered" evidence="1">
    <location>
        <begin position="125"/>
        <end position="144"/>
    </location>
</feature>
<keyword evidence="2" id="KW-1133">Transmembrane helix</keyword>
<evidence type="ECO:0000313" key="3">
    <source>
        <dbReference type="EMBL" id="GFD18622.1"/>
    </source>
</evidence>
<sequence length="144" mass="15004">MLDVGTLTPQEFEALKQKLIFGAEAATPIAPVAPVAPDTPAYVAPAETSALAAPEVSPVPPPETPDWLAAVAPALVDHSAPVVEEEPVYDEGLEKRNPLNLVFAIGGALVFLAVVLYLTLGNRTPDEHLTSTTQTAADSTRTAP</sequence>
<protein>
    <recommendedName>
        <fullName evidence="4">SHOCT domain-containing protein</fullName>
    </recommendedName>
</protein>
<feature type="compositionally biased region" description="Polar residues" evidence="1">
    <location>
        <begin position="130"/>
        <end position="144"/>
    </location>
</feature>
<dbReference type="AlphaFoldDB" id="A0A699U6T9"/>
<proteinExistence type="predicted"/>
<gene>
    <name evidence="3" type="ORF">Tci_890591</name>
</gene>
<organism evidence="3">
    <name type="scientific">Tanacetum cinerariifolium</name>
    <name type="common">Dalmatian daisy</name>
    <name type="synonym">Chrysanthemum cinerariifolium</name>
    <dbReference type="NCBI Taxonomy" id="118510"/>
    <lineage>
        <taxon>Eukaryota</taxon>
        <taxon>Viridiplantae</taxon>
        <taxon>Streptophyta</taxon>
        <taxon>Embryophyta</taxon>
        <taxon>Tracheophyta</taxon>
        <taxon>Spermatophyta</taxon>
        <taxon>Magnoliopsida</taxon>
        <taxon>eudicotyledons</taxon>
        <taxon>Gunneridae</taxon>
        <taxon>Pentapetalae</taxon>
        <taxon>asterids</taxon>
        <taxon>campanulids</taxon>
        <taxon>Asterales</taxon>
        <taxon>Asteraceae</taxon>
        <taxon>Asteroideae</taxon>
        <taxon>Anthemideae</taxon>
        <taxon>Anthemidinae</taxon>
        <taxon>Tanacetum</taxon>
    </lineage>
</organism>